<reference evidence="1 2" key="1">
    <citation type="submission" date="2020-04" db="EMBL/GenBank/DDBJ databases">
        <authorList>
            <person name="De Canck E."/>
        </authorList>
    </citation>
    <scope>NUCLEOTIDE SEQUENCE [LARGE SCALE GENOMIC DNA]</scope>
    <source>
        <strain evidence="1 2">LMG 3328</strain>
    </source>
</reference>
<proteinExistence type="predicted"/>
<sequence length="270" mass="29441">MGDAISPWPPREESLFLRFQPVFTAQGRVHEYAVAGSLMPARDGGPGLLSQRARLRATAAFAAQFSIPIDFSFEHALAAPDDTDLARRLCADLDIGLIRDLLCFGAPDALTAPRLSGQRLVFDLPLFRRLSPHATALAGYTEFRASLRTRLLPASCGGKFVPGGSLRVEGLTVRIPRGLGSDRALQRRFLCLMGCAASARLTLVADAIDDMHDFVWLRRQDGLLFRGTALSAPLSAQCLEVWLRADGDAWRSFNACIARPGWTDRPPPGN</sequence>
<dbReference type="Proteomes" id="UP000494122">
    <property type="component" value="Unassembled WGS sequence"/>
</dbReference>
<dbReference type="RefSeq" id="WP_059272489.1">
    <property type="nucleotide sequence ID" value="NZ_CADILE010000006.1"/>
</dbReference>
<dbReference type="AlphaFoldDB" id="A0A2M9H2Q5"/>
<evidence type="ECO:0000313" key="1">
    <source>
        <dbReference type="EMBL" id="CAB3866238.1"/>
    </source>
</evidence>
<accession>A0A2M9H2Q5</accession>
<evidence type="ECO:0000313" key="2">
    <source>
        <dbReference type="Proteomes" id="UP000494122"/>
    </source>
</evidence>
<dbReference type="EMBL" id="CADILE010000006">
    <property type="protein sequence ID" value="CAB3866238.1"/>
    <property type="molecule type" value="Genomic_DNA"/>
</dbReference>
<protein>
    <submittedName>
        <fullName evidence="1">Uncharacterized protein</fullName>
    </submittedName>
</protein>
<name>A0A2M9H2Q5_9BURK</name>
<gene>
    <name evidence="1" type="ORF">LMG3328_02547</name>
</gene>
<organism evidence="1 2">
    <name type="scientific">Achromobacter ruhlandii</name>
    <dbReference type="NCBI Taxonomy" id="72557"/>
    <lineage>
        <taxon>Bacteria</taxon>
        <taxon>Pseudomonadati</taxon>
        <taxon>Pseudomonadota</taxon>
        <taxon>Betaproteobacteria</taxon>
        <taxon>Burkholderiales</taxon>
        <taxon>Alcaligenaceae</taxon>
        <taxon>Achromobacter</taxon>
    </lineage>
</organism>